<dbReference type="PRINTS" id="PR00100">
    <property type="entry name" value="AOTCASE"/>
</dbReference>
<gene>
    <name evidence="9" type="ORF">ACHAXA_004356</name>
</gene>
<dbReference type="InterPro" id="IPR006131">
    <property type="entry name" value="Asp_carbamoyltransf_Asp/Orn-bd"/>
</dbReference>
<dbReference type="PRINTS" id="PR00102">
    <property type="entry name" value="OTCASE"/>
</dbReference>
<evidence type="ECO:0000256" key="3">
    <source>
        <dbReference type="ARBA" id="ARBA00022571"/>
    </source>
</evidence>
<feature type="domain" description="Aspartate/ornithine carbamoyltransferase Asp/Orn-binding" evidence="7">
    <location>
        <begin position="218"/>
        <end position="367"/>
    </location>
</feature>
<dbReference type="AlphaFoldDB" id="A0ABD3SPL2"/>
<dbReference type="GO" id="GO:0005737">
    <property type="term" value="C:cytoplasm"/>
    <property type="evidence" value="ECO:0007669"/>
    <property type="project" value="UniProtKB-ARBA"/>
</dbReference>
<evidence type="ECO:0000256" key="1">
    <source>
        <dbReference type="ARBA" id="ARBA00007805"/>
    </source>
</evidence>
<proteinExistence type="inferred from homology"/>
<comment type="similarity">
    <text evidence="1">Belongs to the aspartate/ornithine carbamoyltransferase superfamily. OTCase family.</text>
</comment>
<dbReference type="PANTHER" id="PTHR45753">
    <property type="entry name" value="ORNITHINE CARBAMOYLTRANSFERASE, MITOCHONDRIAL"/>
    <property type="match status" value="1"/>
</dbReference>
<organism evidence="9 10">
    <name type="scientific">Cyclostephanos tholiformis</name>
    <dbReference type="NCBI Taxonomy" id="382380"/>
    <lineage>
        <taxon>Eukaryota</taxon>
        <taxon>Sar</taxon>
        <taxon>Stramenopiles</taxon>
        <taxon>Ochrophyta</taxon>
        <taxon>Bacillariophyta</taxon>
        <taxon>Coscinodiscophyceae</taxon>
        <taxon>Thalassiosirophycidae</taxon>
        <taxon>Stephanodiscales</taxon>
        <taxon>Stephanodiscaceae</taxon>
        <taxon>Cyclostephanos</taxon>
    </lineage>
</organism>
<evidence type="ECO:0000256" key="6">
    <source>
        <dbReference type="SAM" id="MobiDB-lite"/>
    </source>
</evidence>
<keyword evidence="5" id="KW-0808">Transferase</keyword>
<name>A0ABD3SPL2_9STRA</name>
<evidence type="ECO:0000256" key="4">
    <source>
        <dbReference type="ARBA" id="ARBA00022605"/>
    </source>
</evidence>
<dbReference type="EMBL" id="JALLPB020000020">
    <property type="protein sequence ID" value="KAL3826519.1"/>
    <property type="molecule type" value="Genomic_DNA"/>
</dbReference>
<sequence length="505" mass="55587">MQSLHSHIFLRFESNSTEKTMLSSLRYTNVPTVRFATEVIVRGGISSRHAARAMSISALSGFEGKHLISIDKLSNDELRGLLDLSKKYRDVYGRGSSVDPIAAPKPLTGKSVSMIFQKRSTRTRVSTETGTSLLGGHALFLGPSDIQLGVNESMRDTASVLSRFNSIILARVFAHSDITELAKYATVPVINALSDMHHPLQTLADLMALEDHFGDLRGKTLAWVGDGNNVLHDLMLGGAKLGMNIRIATPKGYEENADVLATTRKLAAENGTEDVFRTTVAAEAVKGSDVVVTDTWVSMGQEAEYEKRVKEFDGYQVNASLMKQANPGAVFLHCLPRHPEEVSDEVFYSEQSLVFPEAENRMWTVMAKPNMPNIFFTQENFVLAFPLLAVCSTYAFFKFVPLKIGLPIVGIVSMAVQARAKLVASRSTDEHIDKTIVKGLVSDEDAALAKLEAKAEKKQRKAEQKLRERLKAERMKPVSGNKDNADDDDEGEIIAKLAKGSRKNK</sequence>
<dbReference type="PANTHER" id="PTHR45753:SF3">
    <property type="entry name" value="ORNITHINE TRANSCARBAMYLASE, MITOCHONDRIAL"/>
    <property type="match status" value="1"/>
</dbReference>
<feature type="compositionally biased region" description="Basic and acidic residues" evidence="6">
    <location>
        <begin position="458"/>
        <end position="476"/>
    </location>
</feature>
<dbReference type="Pfam" id="PF00185">
    <property type="entry name" value="OTCace"/>
    <property type="match status" value="1"/>
</dbReference>
<dbReference type="InterPro" id="IPR002292">
    <property type="entry name" value="Orn/put_carbamltrans"/>
</dbReference>
<accession>A0ABD3SPL2</accession>
<dbReference type="GO" id="GO:0004585">
    <property type="term" value="F:ornithine carbamoyltransferase activity"/>
    <property type="evidence" value="ECO:0007669"/>
    <property type="project" value="UniProtKB-EC"/>
</dbReference>
<dbReference type="Proteomes" id="UP001530377">
    <property type="component" value="Unassembled WGS sequence"/>
</dbReference>
<evidence type="ECO:0000256" key="2">
    <source>
        <dbReference type="ARBA" id="ARBA00013007"/>
    </source>
</evidence>
<dbReference type="InterPro" id="IPR036901">
    <property type="entry name" value="Asp/Orn_carbamoylTrfase_sf"/>
</dbReference>
<keyword evidence="4" id="KW-0028">Amino-acid biosynthesis</keyword>
<protein>
    <recommendedName>
        <fullName evidence="2">ornithine carbamoyltransferase</fullName>
        <ecNumber evidence="2">2.1.3.3</ecNumber>
    </recommendedName>
</protein>
<dbReference type="FunFam" id="3.40.50.1370:FF:000009">
    <property type="entry name" value="Ornithine carbamoyltransferase, mitochondrial"/>
    <property type="match status" value="1"/>
</dbReference>
<dbReference type="GO" id="GO:0006526">
    <property type="term" value="P:L-arginine biosynthetic process"/>
    <property type="evidence" value="ECO:0007669"/>
    <property type="project" value="UniProtKB-KW"/>
</dbReference>
<reference evidence="9 10" key="1">
    <citation type="submission" date="2024-10" db="EMBL/GenBank/DDBJ databases">
        <title>Updated reference genomes for cyclostephanoid diatoms.</title>
        <authorList>
            <person name="Roberts W.R."/>
            <person name="Alverson A.J."/>
        </authorList>
    </citation>
    <scope>NUCLEOTIDE SEQUENCE [LARGE SCALE GENOMIC DNA]</scope>
    <source>
        <strain evidence="9 10">AJA228-03</strain>
    </source>
</reference>
<dbReference type="InterPro" id="IPR006132">
    <property type="entry name" value="Asp/Orn_carbamoyltranf_P-bd"/>
</dbReference>
<evidence type="ECO:0000313" key="9">
    <source>
        <dbReference type="EMBL" id="KAL3826519.1"/>
    </source>
</evidence>
<dbReference type="PROSITE" id="PS00097">
    <property type="entry name" value="CARBAMOYLTRANSFERASE"/>
    <property type="match status" value="1"/>
</dbReference>
<evidence type="ECO:0000256" key="5">
    <source>
        <dbReference type="ARBA" id="ARBA00022679"/>
    </source>
</evidence>
<evidence type="ECO:0000259" key="8">
    <source>
        <dbReference type="Pfam" id="PF02729"/>
    </source>
</evidence>
<dbReference type="NCBIfam" id="NF001986">
    <property type="entry name" value="PRK00779.1"/>
    <property type="match status" value="1"/>
</dbReference>
<feature type="domain" description="Aspartate/ornithine carbamoyltransferase carbamoyl-P binding" evidence="8">
    <location>
        <begin position="65"/>
        <end position="210"/>
    </location>
</feature>
<feature type="region of interest" description="Disordered" evidence="6">
    <location>
        <begin position="458"/>
        <end position="505"/>
    </location>
</feature>
<evidence type="ECO:0000259" key="7">
    <source>
        <dbReference type="Pfam" id="PF00185"/>
    </source>
</evidence>
<dbReference type="Gene3D" id="3.40.50.1370">
    <property type="entry name" value="Aspartate/ornithine carbamoyltransferase"/>
    <property type="match status" value="2"/>
</dbReference>
<dbReference type="EC" id="2.1.3.3" evidence="2"/>
<dbReference type="NCBIfam" id="TIGR00658">
    <property type="entry name" value="orni_carb_tr"/>
    <property type="match status" value="1"/>
</dbReference>
<dbReference type="SUPFAM" id="SSF53671">
    <property type="entry name" value="Aspartate/ornithine carbamoyltransferase"/>
    <property type="match status" value="1"/>
</dbReference>
<keyword evidence="3" id="KW-0055">Arginine biosynthesis</keyword>
<dbReference type="InterPro" id="IPR006130">
    <property type="entry name" value="Asp/Orn_carbamoylTrfase"/>
</dbReference>
<comment type="caution">
    <text evidence="9">The sequence shown here is derived from an EMBL/GenBank/DDBJ whole genome shotgun (WGS) entry which is preliminary data.</text>
</comment>
<dbReference type="Pfam" id="PF02729">
    <property type="entry name" value="OTCace_N"/>
    <property type="match status" value="1"/>
</dbReference>
<evidence type="ECO:0000313" key="10">
    <source>
        <dbReference type="Proteomes" id="UP001530377"/>
    </source>
</evidence>
<keyword evidence="10" id="KW-1185">Reference proteome</keyword>